<protein>
    <recommendedName>
        <fullName evidence="4">Outer membrane protein beta-barrel domain-containing protein</fullName>
    </recommendedName>
</protein>
<dbReference type="SUPFAM" id="SSF56925">
    <property type="entry name" value="OMPA-like"/>
    <property type="match status" value="1"/>
</dbReference>
<dbReference type="InterPro" id="IPR011250">
    <property type="entry name" value="OMP/PagP_B-barrel"/>
</dbReference>
<accession>A0A5C9A2N6</accession>
<dbReference type="AlphaFoldDB" id="A0A5C9A2N6"/>
<evidence type="ECO:0000256" key="1">
    <source>
        <dbReference type="SAM" id="SignalP"/>
    </source>
</evidence>
<evidence type="ECO:0000313" key="3">
    <source>
        <dbReference type="Proteomes" id="UP000321039"/>
    </source>
</evidence>
<evidence type="ECO:0000313" key="2">
    <source>
        <dbReference type="EMBL" id="TXS93877.1"/>
    </source>
</evidence>
<feature type="chain" id="PRO_5022930724" description="Outer membrane protein beta-barrel domain-containing protein" evidence="1">
    <location>
        <begin position="24"/>
        <end position="254"/>
    </location>
</feature>
<dbReference type="RefSeq" id="WP_148068219.1">
    <property type="nucleotide sequence ID" value="NZ_VRZA01000003.1"/>
</dbReference>
<evidence type="ECO:0008006" key="4">
    <source>
        <dbReference type="Google" id="ProtNLM"/>
    </source>
</evidence>
<name>A0A5C9A2N6_9GAMM</name>
<dbReference type="Gene3D" id="2.40.160.20">
    <property type="match status" value="1"/>
</dbReference>
<proteinExistence type="predicted"/>
<dbReference type="EMBL" id="VRZA01000003">
    <property type="protein sequence ID" value="TXS93877.1"/>
    <property type="molecule type" value="Genomic_DNA"/>
</dbReference>
<gene>
    <name evidence="2" type="ORF">FV139_09605</name>
</gene>
<organism evidence="2 3">
    <name type="scientific">Parahaliea maris</name>
    <dbReference type="NCBI Taxonomy" id="2716870"/>
    <lineage>
        <taxon>Bacteria</taxon>
        <taxon>Pseudomonadati</taxon>
        <taxon>Pseudomonadota</taxon>
        <taxon>Gammaproteobacteria</taxon>
        <taxon>Cellvibrionales</taxon>
        <taxon>Halieaceae</taxon>
        <taxon>Parahaliea</taxon>
    </lineage>
</organism>
<keyword evidence="3" id="KW-1185">Reference proteome</keyword>
<feature type="signal peptide" evidence="1">
    <location>
        <begin position="1"/>
        <end position="23"/>
    </location>
</feature>
<reference evidence="2 3" key="1">
    <citation type="submission" date="2019-08" db="EMBL/GenBank/DDBJ databases">
        <title>Parahaliea maris sp. nov., isolated from the surface seawater.</title>
        <authorList>
            <person name="Liu Y."/>
        </authorList>
    </citation>
    <scope>NUCLEOTIDE SEQUENCE [LARGE SCALE GENOMIC DNA]</scope>
    <source>
        <strain evidence="2 3">HSLHS9</strain>
    </source>
</reference>
<keyword evidence="1" id="KW-0732">Signal</keyword>
<comment type="caution">
    <text evidence="2">The sequence shown here is derived from an EMBL/GenBank/DDBJ whole genome shotgun (WGS) entry which is preliminary data.</text>
</comment>
<sequence>MKKAVLALAVACSGFLMNQVAQAQEGIDIVPYAEVGTVGYQLTFDGSVPLPDGTFIETENSFNFDMLDFTVGAVASMGKFYANVNYRGTDEDSDDQIIPGLPTIKWSGDRQEWSAAFGYNLADQINVFAGYRDSLTEGSSIAASEYSFEHDGYFLGASYRIPITESGGLTLSVGHAWLDCEIEETLYGFEVPPANGDGSGIKFGISWRAALTEKWGYSVGVERFDYDYDLSGEGVRVDVEEIETSISVGMFYVL</sequence>
<dbReference type="Proteomes" id="UP000321039">
    <property type="component" value="Unassembled WGS sequence"/>
</dbReference>